<evidence type="ECO:0000256" key="1">
    <source>
        <dbReference type="SAM" id="SignalP"/>
    </source>
</evidence>
<reference evidence="4" key="1">
    <citation type="submission" date="2023-12" db="EMBL/GenBank/DDBJ databases">
        <title>Novel species in genus Nocardioides.</title>
        <authorList>
            <person name="Zhou H."/>
        </authorList>
    </citation>
    <scope>NUCLEOTIDE SEQUENCE [LARGE SCALE GENOMIC DNA]</scope>
    <source>
        <strain evidence="4">HM61</strain>
    </source>
</reference>
<dbReference type="RefSeq" id="WP_322454631.1">
    <property type="nucleotide sequence ID" value="NZ_CP141059.1"/>
</dbReference>
<dbReference type="InterPro" id="IPR040853">
    <property type="entry name" value="RapA2_cadherin-like"/>
</dbReference>
<evidence type="ECO:0000313" key="3">
    <source>
        <dbReference type="EMBL" id="WQQ26247.1"/>
    </source>
</evidence>
<feature type="domain" description="RapA2 cadherin-like" evidence="2">
    <location>
        <begin position="23"/>
        <end position="70"/>
    </location>
</feature>
<keyword evidence="1" id="KW-0732">Signal</keyword>
<gene>
    <name evidence="3" type="ORF">SHK19_20075</name>
</gene>
<dbReference type="EMBL" id="CP141059">
    <property type="protein sequence ID" value="WQQ26247.1"/>
    <property type="molecule type" value="Genomic_DNA"/>
</dbReference>
<evidence type="ECO:0000313" key="4">
    <source>
        <dbReference type="Proteomes" id="UP001327225"/>
    </source>
</evidence>
<name>A0ABZ0ZPL5_9ACTN</name>
<proteinExistence type="predicted"/>
<evidence type="ECO:0000259" key="2">
    <source>
        <dbReference type="Pfam" id="PF17803"/>
    </source>
</evidence>
<dbReference type="Pfam" id="PF17803">
    <property type="entry name" value="Cadherin_4"/>
    <property type="match status" value="1"/>
</dbReference>
<keyword evidence="4" id="KW-1185">Reference proteome</keyword>
<sequence length="230" mass="25436">MPASRGLRAVAVVFALAACVGVTLAAPAAAAPPVVQDDHKWMYPNQFRTIDVLANDSDPDGDELAICRVDDGPEDAEYFAGVEDNKLFVATGDDPGEDIVIHYYVCDFETLVPATLTISFRELHPIEVVKLDRPGLLRVSNDNSRVVRFLYGSFRQERPDGRTRVFPHDSVVIRVHRHRIDWLAYFPRGGILVGIGHVRGIELPADKVSDGDRAGIPLGRREAKLWGAQR</sequence>
<feature type="chain" id="PRO_5045545296" evidence="1">
    <location>
        <begin position="26"/>
        <end position="230"/>
    </location>
</feature>
<protein>
    <submittedName>
        <fullName evidence="3">Ig-like domain-containing protein</fullName>
    </submittedName>
</protein>
<accession>A0ABZ0ZPL5</accession>
<organism evidence="3 4">
    <name type="scientific">Nocardioides bizhenqiangii</name>
    <dbReference type="NCBI Taxonomy" id="3095076"/>
    <lineage>
        <taxon>Bacteria</taxon>
        <taxon>Bacillati</taxon>
        <taxon>Actinomycetota</taxon>
        <taxon>Actinomycetes</taxon>
        <taxon>Propionibacteriales</taxon>
        <taxon>Nocardioidaceae</taxon>
        <taxon>Nocardioides</taxon>
    </lineage>
</organism>
<dbReference type="PROSITE" id="PS51257">
    <property type="entry name" value="PROKAR_LIPOPROTEIN"/>
    <property type="match status" value="1"/>
</dbReference>
<feature type="signal peptide" evidence="1">
    <location>
        <begin position="1"/>
        <end position="25"/>
    </location>
</feature>
<dbReference type="Proteomes" id="UP001327225">
    <property type="component" value="Chromosome"/>
</dbReference>